<dbReference type="EMBL" id="LKMD01000108">
    <property type="protein sequence ID" value="PIA88528.1"/>
    <property type="molecule type" value="Genomic_DNA"/>
</dbReference>
<comment type="caution">
    <text evidence="2">The sequence shown here is derived from an EMBL/GenBank/DDBJ whole genome shotgun (WGS) entry which is preliminary data.</text>
</comment>
<feature type="compositionally biased region" description="Low complexity" evidence="1">
    <location>
        <begin position="109"/>
        <end position="144"/>
    </location>
</feature>
<protein>
    <submittedName>
        <fullName evidence="2">Uncharacterized protein</fullName>
    </submittedName>
</protein>
<proteinExistence type="predicted"/>
<sequence>MGNNRTTYNKIRTLVTIQFLPSQKSRHLSISQDQQATQSTHLPRQTNHHNQSQSKCSSQPPSSPPPSRPSPPAPPSHQPTPSTQPSPSAASTNPTSTATRPPQPPSANPSREPSTSQTSSSAAHPAATGTSTSPSRSTPETSQPPNTPASQLPSTSKAVWTRTRTTSSTPLQARTNMSERTLERRVEFCSWSMWLMFRISGTLTAVLPTTTLPLFRCTLLQATRPICRSQISVLRSSRLLVLLR</sequence>
<feature type="compositionally biased region" description="Polar residues" evidence="1">
    <location>
        <begin position="148"/>
        <end position="179"/>
    </location>
</feature>
<dbReference type="PRINTS" id="PR01217">
    <property type="entry name" value="PRICHEXTENSN"/>
</dbReference>
<reference evidence="2 3" key="1">
    <citation type="submission" date="2015-10" db="EMBL/GenBank/DDBJ databases">
        <title>The cercosporin biosynthetic gene cluster was horizontally transferred to several fungal lineages and shown to be expanded in Cercospora beticola based on microsynteny with recipient genomes.</title>
        <authorList>
            <person name="De Jonge R."/>
            <person name="Ebert M.K."/>
            <person name="Suttle J.C."/>
            <person name="Jurick Ii W.M."/>
            <person name="Secor G.A."/>
            <person name="Thomma B.P."/>
            <person name="Van De Peer Y."/>
            <person name="Bolton M.D."/>
        </authorList>
    </citation>
    <scope>NUCLEOTIDE SEQUENCE [LARGE SCALE GENOMIC DNA]</scope>
    <source>
        <strain evidence="2 3">09-40</strain>
    </source>
</reference>
<evidence type="ECO:0000256" key="1">
    <source>
        <dbReference type="SAM" id="MobiDB-lite"/>
    </source>
</evidence>
<feature type="compositionally biased region" description="Pro residues" evidence="1">
    <location>
        <begin position="61"/>
        <end position="84"/>
    </location>
</feature>
<dbReference type="AlphaFoldDB" id="A0A2G5H7N1"/>
<dbReference type="Proteomes" id="UP000230605">
    <property type="component" value="Chromosome 5"/>
</dbReference>
<gene>
    <name evidence="2" type="ORF">CB0940_07219</name>
</gene>
<feature type="compositionally biased region" description="Polar residues" evidence="1">
    <location>
        <begin position="26"/>
        <end position="51"/>
    </location>
</feature>
<organism evidence="2 3">
    <name type="scientific">Cercospora beticola</name>
    <name type="common">Sugarbeet leaf spot fungus</name>
    <dbReference type="NCBI Taxonomy" id="122368"/>
    <lineage>
        <taxon>Eukaryota</taxon>
        <taxon>Fungi</taxon>
        <taxon>Dikarya</taxon>
        <taxon>Ascomycota</taxon>
        <taxon>Pezizomycotina</taxon>
        <taxon>Dothideomycetes</taxon>
        <taxon>Dothideomycetidae</taxon>
        <taxon>Mycosphaerellales</taxon>
        <taxon>Mycosphaerellaceae</taxon>
        <taxon>Cercospora</taxon>
    </lineage>
</organism>
<name>A0A2G5H7N1_CERBT</name>
<evidence type="ECO:0000313" key="3">
    <source>
        <dbReference type="Proteomes" id="UP000230605"/>
    </source>
</evidence>
<evidence type="ECO:0000313" key="2">
    <source>
        <dbReference type="EMBL" id="PIA88528.1"/>
    </source>
</evidence>
<accession>A0A2G5H7N1</accession>
<feature type="region of interest" description="Disordered" evidence="1">
    <location>
        <begin position="26"/>
        <end position="180"/>
    </location>
</feature>
<feature type="compositionally biased region" description="Low complexity" evidence="1">
    <location>
        <begin position="85"/>
        <end position="100"/>
    </location>
</feature>